<proteinExistence type="predicted"/>
<comment type="caution">
    <text evidence="7">The sequence shown here is derived from an EMBL/GenBank/DDBJ whole genome shotgun (WGS) entry which is preliminary data.</text>
</comment>
<evidence type="ECO:0000313" key="7">
    <source>
        <dbReference type="EMBL" id="KHD08357.1"/>
    </source>
</evidence>
<dbReference type="PANTHER" id="PTHR11878:SF65">
    <property type="entry name" value="NA_CA-EXCHANGE PROTEIN, ISOFORM G"/>
    <property type="match status" value="1"/>
</dbReference>
<dbReference type="AlphaFoldDB" id="A0A0A6PDG7"/>
<evidence type="ECO:0000256" key="4">
    <source>
        <dbReference type="ARBA" id="ARBA00023065"/>
    </source>
</evidence>
<protein>
    <recommendedName>
        <fullName evidence="6">Autotransporter domain-containing protein</fullName>
    </recommendedName>
</protein>
<evidence type="ECO:0000256" key="5">
    <source>
        <dbReference type="SAM" id="SignalP"/>
    </source>
</evidence>
<keyword evidence="8" id="KW-1185">Reference proteome</keyword>
<dbReference type="InterPro" id="IPR051171">
    <property type="entry name" value="CaCA"/>
</dbReference>
<dbReference type="NCBIfam" id="TIGR01414">
    <property type="entry name" value="autotrans_barl"/>
    <property type="match status" value="1"/>
</dbReference>
<dbReference type="GO" id="GO:0019867">
    <property type="term" value="C:outer membrane"/>
    <property type="evidence" value="ECO:0007669"/>
    <property type="project" value="InterPro"/>
</dbReference>
<evidence type="ECO:0000256" key="3">
    <source>
        <dbReference type="ARBA" id="ARBA00022837"/>
    </source>
</evidence>
<dbReference type="InterPro" id="IPR005546">
    <property type="entry name" value="Autotransporte_beta"/>
</dbReference>
<dbReference type="GO" id="GO:0007154">
    <property type="term" value="P:cell communication"/>
    <property type="evidence" value="ECO:0007669"/>
    <property type="project" value="InterPro"/>
</dbReference>
<sequence length="793" mass="85114">MYIRNLSRTFTFLLLLLWIAAVQSATVNLSVDKTSVIEGESFTLTVSLDETQTGFESALVRFTIIEGGGGDLNPSIPSAVTLDSDNRQQSVSIETVKDNVAEDPETFTFKIGIFNPTGDVTLGQNTQIVTVTDPAVGQLQFSSSNFTVNENAGSAIITVERVGGSDGTATVNYATSNGSAIAGSDYQGTEGVLNWANGESGSKTISIPISDNTAVDGDRTVNLRLTNSSILTGLDSATLTIIDDDLPEEQGQIQFSNVHPNVTESDGTATITVERVGGSDGIVVVNYATSNGSANAENDYQSVTGSLTWGDGETGPKTISIPIINDSEKESDETILVELTDSAGNVLGRSTLTILGDPDGGKKIPPEAQKLRDTGNNPTQQEMGVVVGTLCQSGQASPGLQKRCNELLIYAEEFPDKVANALQQMASEEFATQGRIASQTTAAQFKNVNARLNVLRTGVRALSFSGLRLNMNINGQRLPTELLGSFLTLNNATDAKTKNVGSGFSRLGAFVNGEINFGDKDTTDHESGFEFSTLGLTTGIDYRFTNKFIAGMALGYSNSESDLNANGGNIDSDGYSATLYGTFYQSNAFYIDGLYTYGRNSYDSERNIVYQLVTPINQTAFSSNDSAQHALGLGMGYHFNRQAFTFTPNARLDYVNTDIDGFSEEFNDPTADGASLGLAIDSQEVESLTLTLGVQADYAISQSWGILIPYANLDYVHEFKNDVRQLTGRFLQDRSGETFSLSSDAPDKDYFNLGFGLSTQFSQGKAAFIRYEGTLGLRDVERHAIMLGVRLEF</sequence>
<dbReference type="SMART" id="SM00237">
    <property type="entry name" value="Calx_beta"/>
    <property type="match status" value="2"/>
</dbReference>
<name>A0A0A6PDG7_9GAMM</name>
<keyword evidence="3" id="KW-0106">Calcium</keyword>
<gene>
    <name evidence="7" type="ORF">PN36_18720</name>
</gene>
<dbReference type="Pfam" id="PF03797">
    <property type="entry name" value="Autotransporter"/>
    <property type="match status" value="1"/>
</dbReference>
<keyword evidence="2" id="KW-0677">Repeat</keyword>
<dbReference type="PROSITE" id="PS51208">
    <property type="entry name" value="AUTOTRANSPORTER"/>
    <property type="match status" value="1"/>
</dbReference>
<dbReference type="GO" id="GO:0030001">
    <property type="term" value="P:metal ion transport"/>
    <property type="evidence" value="ECO:0007669"/>
    <property type="project" value="TreeGrafter"/>
</dbReference>
<evidence type="ECO:0000313" key="8">
    <source>
        <dbReference type="Proteomes" id="UP000030428"/>
    </source>
</evidence>
<dbReference type="InterPro" id="IPR003644">
    <property type="entry name" value="Calx_beta"/>
</dbReference>
<evidence type="ECO:0000256" key="2">
    <source>
        <dbReference type="ARBA" id="ARBA00022737"/>
    </source>
</evidence>
<dbReference type="InterPro" id="IPR038081">
    <property type="entry name" value="CalX-like_sf"/>
</dbReference>
<dbReference type="Proteomes" id="UP000030428">
    <property type="component" value="Unassembled WGS sequence"/>
</dbReference>
<dbReference type="InterPro" id="IPR036709">
    <property type="entry name" value="Autotransporte_beta_dom_sf"/>
</dbReference>
<dbReference type="PANTHER" id="PTHR11878">
    <property type="entry name" value="SODIUM/CALCIUM EXCHANGER"/>
    <property type="match status" value="1"/>
</dbReference>
<evidence type="ECO:0000256" key="1">
    <source>
        <dbReference type="ARBA" id="ARBA00022729"/>
    </source>
</evidence>
<reference evidence="7 8" key="1">
    <citation type="journal article" date="2016" name="Front. Microbiol.">
        <title>Single-Cell (Meta-)Genomics of a Dimorphic Candidatus Thiomargarita nelsonii Reveals Genomic Plasticity.</title>
        <authorList>
            <person name="Flood B.E."/>
            <person name="Fliss P."/>
            <person name="Jones D.S."/>
            <person name="Dick G.J."/>
            <person name="Jain S."/>
            <person name="Kaster A.K."/>
            <person name="Winkel M."/>
            <person name="Mussmann M."/>
            <person name="Bailey J."/>
        </authorList>
    </citation>
    <scope>NUCLEOTIDE SEQUENCE [LARGE SCALE GENOMIC DNA]</scope>
    <source>
        <strain evidence="7">Hydrate Ridge</strain>
    </source>
</reference>
<keyword evidence="4" id="KW-0406">Ion transport</keyword>
<feature type="signal peptide" evidence="5">
    <location>
        <begin position="1"/>
        <end position="24"/>
    </location>
</feature>
<dbReference type="InterPro" id="IPR006315">
    <property type="entry name" value="OM_autotransptr_brl_dom"/>
</dbReference>
<dbReference type="EMBL" id="JSZA02000074">
    <property type="protein sequence ID" value="KHD08357.1"/>
    <property type="molecule type" value="Genomic_DNA"/>
</dbReference>
<keyword evidence="4" id="KW-0813">Transport</keyword>
<accession>A0A0A6PDG7</accession>
<dbReference type="SMART" id="SM00869">
    <property type="entry name" value="Autotransporter"/>
    <property type="match status" value="1"/>
</dbReference>
<evidence type="ECO:0000259" key="6">
    <source>
        <dbReference type="PROSITE" id="PS51208"/>
    </source>
</evidence>
<keyword evidence="1 5" id="KW-0732">Signal</keyword>
<dbReference type="SUPFAM" id="SSF103515">
    <property type="entry name" value="Autotransporter"/>
    <property type="match status" value="1"/>
</dbReference>
<dbReference type="Gene3D" id="2.60.40.2030">
    <property type="match status" value="3"/>
</dbReference>
<dbReference type="SUPFAM" id="SSF141072">
    <property type="entry name" value="CalX-like"/>
    <property type="match status" value="3"/>
</dbReference>
<organism evidence="7 8">
    <name type="scientific">Candidatus Thiomargarita nelsonii</name>
    <dbReference type="NCBI Taxonomy" id="1003181"/>
    <lineage>
        <taxon>Bacteria</taxon>
        <taxon>Pseudomonadati</taxon>
        <taxon>Pseudomonadota</taxon>
        <taxon>Gammaproteobacteria</taxon>
        <taxon>Thiotrichales</taxon>
        <taxon>Thiotrichaceae</taxon>
        <taxon>Thiomargarita</taxon>
    </lineage>
</organism>
<dbReference type="Gene3D" id="2.40.128.130">
    <property type="entry name" value="Autotransporter beta-domain"/>
    <property type="match status" value="1"/>
</dbReference>
<dbReference type="Pfam" id="PF03160">
    <property type="entry name" value="Calx-beta"/>
    <property type="match status" value="3"/>
</dbReference>
<feature type="domain" description="Autotransporter" evidence="6">
    <location>
        <begin position="502"/>
        <end position="793"/>
    </location>
</feature>
<feature type="chain" id="PRO_5002030529" description="Autotransporter domain-containing protein" evidence="5">
    <location>
        <begin position="25"/>
        <end position="793"/>
    </location>
</feature>